<organism evidence="3 4">
    <name type="scientific">Candidatus Litorirhabdus singularis</name>
    <dbReference type="NCBI Taxonomy" id="2518993"/>
    <lineage>
        <taxon>Bacteria</taxon>
        <taxon>Pseudomonadati</taxon>
        <taxon>Pseudomonadota</taxon>
        <taxon>Gammaproteobacteria</taxon>
        <taxon>Cellvibrionales</taxon>
        <taxon>Halieaceae</taxon>
        <taxon>Candidatus Litorirhabdus</taxon>
    </lineage>
</organism>
<comment type="caution">
    <text evidence="3">The sequence shown here is derived from an EMBL/GenBank/DDBJ whole genome shotgun (WGS) entry which is preliminary data.</text>
</comment>
<feature type="domain" description="Ferrous iron transporter FeoA-like" evidence="2">
    <location>
        <begin position="6"/>
        <end position="80"/>
    </location>
</feature>
<dbReference type="RefSeq" id="WP_279243543.1">
    <property type="nucleotide sequence ID" value="NZ_SHNN01000001.1"/>
</dbReference>
<keyword evidence="1" id="KW-0408">Iron</keyword>
<dbReference type="Pfam" id="PF04023">
    <property type="entry name" value="FeoA"/>
    <property type="match status" value="1"/>
</dbReference>
<keyword evidence="4" id="KW-1185">Reference proteome</keyword>
<evidence type="ECO:0000313" key="3">
    <source>
        <dbReference type="EMBL" id="MCX2979543.1"/>
    </source>
</evidence>
<name>A0ABT3TB75_9GAMM</name>
<dbReference type="Gene3D" id="2.30.30.90">
    <property type="match status" value="1"/>
</dbReference>
<gene>
    <name evidence="3" type="ORF">EYC98_01560</name>
</gene>
<evidence type="ECO:0000313" key="4">
    <source>
        <dbReference type="Proteomes" id="UP001143362"/>
    </source>
</evidence>
<sequence>MNTTVCSLWSLGAGQRCRIESYDKALAENYRVRMMELGFHPGEVVTCLQAPALSAPKVYRVSNTMFSLDDEVASHIRVSLLGTDAT</sequence>
<proteinExistence type="predicted"/>
<evidence type="ECO:0000259" key="2">
    <source>
        <dbReference type="SMART" id="SM00899"/>
    </source>
</evidence>
<accession>A0ABT3TB75</accession>
<dbReference type="Proteomes" id="UP001143362">
    <property type="component" value="Unassembled WGS sequence"/>
</dbReference>
<dbReference type="InterPro" id="IPR007167">
    <property type="entry name" value="Fe-transptr_FeoA-like"/>
</dbReference>
<dbReference type="InterPro" id="IPR008988">
    <property type="entry name" value="Transcriptional_repressor_C"/>
</dbReference>
<protein>
    <submittedName>
        <fullName evidence="3">Ferrous iron transport protein A</fullName>
    </submittedName>
</protein>
<reference evidence="3" key="1">
    <citation type="submission" date="2019-02" db="EMBL/GenBank/DDBJ databases">
        <authorList>
            <person name="Li S.-H."/>
        </authorList>
    </citation>
    <scope>NUCLEOTIDE SEQUENCE</scope>
    <source>
        <strain evidence="3">IMCC14734</strain>
    </source>
</reference>
<dbReference type="SMART" id="SM00899">
    <property type="entry name" value="FeoA"/>
    <property type="match status" value="1"/>
</dbReference>
<dbReference type="InterPro" id="IPR038157">
    <property type="entry name" value="FeoA_core_dom"/>
</dbReference>
<dbReference type="EMBL" id="SHNN01000001">
    <property type="protein sequence ID" value="MCX2979543.1"/>
    <property type="molecule type" value="Genomic_DNA"/>
</dbReference>
<evidence type="ECO:0000256" key="1">
    <source>
        <dbReference type="ARBA" id="ARBA00023004"/>
    </source>
</evidence>
<dbReference type="SUPFAM" id="SSF50037">
    <property type="entry name" value="C-terminal domain of transcriptional repressors"/>
    <property type="match status" value="1"/>
</dbReference>